<protein>
    <submittedName>
        <fullName evidence="2">Uncharacterized protein</fullName>
    </submittedName>
</protein>
<dbReference type="EMBL" id="UYRV01004117">
    <property type="protein sequence ID" value="VDK51133.1"/>
    <property type="molecule type" value="Genomic_DNA"/>
</dbReference>
<feature type="region of interest" description="Disordered" evidence="1">
    <location>
        <begin position="1"/>
        <end position="39"/>
    </location>
</feature>
<feature type="compositionally biased region" description="Polar residues" evidence="1">
    <location>
        <begin position="181"/>
        <end position="191"/>
    </location>
</feature>
<feature type="compositionally biased region" description="Basic and acidic residues" evidence="1">
    <location>
        <begin position="9"/>
        <end position="20"/>
    </location>
</feature>
<organism evidence="2 3">
    <name type="scientific">Cylicostephanus goldi</name>
    <name type="common">Nematode worm</name>
    <dbReference type="NCBI Taxonomy" id="71465"/>
    <lineage>
        <taxon>Eukaryota</taxon>
        <taxon>Metazoa</taxon>
        <taxon>Ecdysozoa</taxon>
        <taxon>Nematoda</taxon>
        <taxon>Chromadorea</taxon>
        <taxon>Rhabditida</taxon>
        <taxon>Rhabditina</taxon>
        <taxon>Rhabditomorpha</taxon>
        <taxon>Strongyloidea</taxon>
        <taxon>Strongylidae</taxon>
        <taxon>Cylicostephanus</taxon>
    </lineage>
</organism>
<feature type="compositionally biased region" description="Basic and acidic residues" evidence="1">
    <location>
        <begin position="147"/>
        <end position="159"/>
    </location>
</feature>
<sequence length="191" mass="21281">MMMELTDFLETHSKKYRTPDEATIGSAEPTPATTPAVTPGLLSSEVDVSFKSPLASQYPRISKKPHTPEVYEKKVVYLTPSTEWGEKSEKKSAETPSVPVTPPSRSASPTHIETVTSGSRQATPNIEHDELKENKSRELRSWNLGSAEKEGYSEDRALEPWEEENLQPAEKAEKEDEGLQRPSQENIASKE</sequence>
<proteinExistence type="predicted"/>
<gene>
    <name evidence="2" type="ORF">CGOC_LOCUS1971</name>
</gene>
<evidence type="ECO:0000313" key="3">
    <source>
        <dbReference type="Proteomes" id="UP000271889"/>
    </source>
</evidence>
<feature type="compositionally biased region" description="Low complexity" evidence="1">
    <location>
        <begin position="29"/>
        <end position="39"/>
    </location>
</feature>
<feature type="compositionally biased region" description="Low complexity" evidence="1">
    <location>
        <begin position="94"/>
        <end position="110"/>
    </location>
</feature>
<feature type="compositionally biased region" description="Basic and acidic residues" evidence="1">
    <location>
        <begin position="170"/>
        <end position="179"/>
    </location>
</feature>
<evidence type="ECO:0000313" key="2">
    <source>
        <dbReference type="EMBL" id="VDK51133.1"/>
    </source>
</evidence>
<evidence type="ECO:0000256" key="1">
    <source>
        <dbReference type="SAM" id="MobiDB-lite"/>
    </source>
</evidence>
<feature type="region of interest" description="Disordered" evidence="1">
    <location>
        <begin position="81"/>
        <end position="191"/>
    </location>
</feature>
<feature type="compositionally biased region" description="Basic and acidic residues" evidence="1">
    <location>
        <begin position="126"/>
        <end position="140"/>
    </location>
</feature>
<reference evidence="2 3" key="1">
    <citation type="submission" date="2018-11" db="EMBL/GenBank/DDBJ databases">
        <authorList>
            <consortium name="Pathogen Informatics"/>
        </authorList>
    </citation>
    <scope>NUCLEOTIDE SEQUENCE [LARGE SCALE GENOMIC DNA]</scope>
</reference>
<name>A0A3P6R6K2_CYLGO</name>
<feature type="compositionally biased region" description="Basic and acidic residues" evidence="1">
    <location>
        <begin position="84"/>
        <end position="93"/>
    </location>
</feature>
<dbReference type="Proteomes" id="UP000271889">
    <property type="component" value="Unassembled WGS sequence"/>
</dbReference>
<dbReference type="AlphaFoldDB" id="A0A3P6R6K2"/>
<accession>A0A3P6R6K2</accession>
<keyword evidence="3" id="KW-1185">Reference proteome</keyword>
<feature type="compositionally biased region" description="Polar residues" evidence="1">
    <location>
        <begin position="111"/>
        <end position="124"/>
    </location>
</feature>
<dbReference type="OrthoDB" id="10532088at2759"/>